<reference evidence="9 10" key="1">
    <citation type="journal article" date="2014" name="Genome Announc.">
        <title>Genome Sequence and Methylome of Soil Bacterium Gemmatirosa kalamazoonensis KBS708T, a Member of the Rarely Cultivated Gemmatimonadetes Phylum.</title>
        <authorList>
            <person name="Debruyn J.M."/>
            <person name="Radosevich M."/>
            <person name="Wommack K.E."/>
            <person name="Polson S.W."/>
            <person name="Hauser L.J."/>
            <person name="Fawaz M.N."/>
            <person name="Korlach J."/>
            <person name="Tsai Y.C."/>
        </authorList>
    </citation>
    <scope>NUCLEOTIDE SEQUENCE [LARGE SCALE GENOMIC DNA]</scope>
    <source>
        <strain evidence="9 10">KBS708</strain>
    </source>
</reference>
<dbReference type="PANTHER" id="PTHR30026">
    <property type="entry name" value="OUTER MEMBRANE PROTEIN TOLC"/>
    <property type="match status" value="1"/>
</dbReference>
<keyword evidence="3" id="KW-0813">Transport</keyword>
<organism evidence="9 10">
    <name type="scientific">Gemmatirosa kalamazoonensis</name>
    <dbReference type="NCBI Taxonomy" id="861299"/>
    <lineage>
        <taxon>Bacteria</taxon>
        <taxon>Pseudomonadati</taxon>
        <taxon>Gemmatimonadota</taxon>
        <taxon>Gemmatimonadia</taxon>
        <taxon>Gemmatimonadales</taxon>
        <taxon>Gemmatimonadaceae</taxon>
        <taxon>Gemmatirosa</taxon>
    </lineage>
</organism>
<evidence type="ECO:0000313" key="10">
    <source>
        <dbReference type="Proteomes" id="UP000019151"/>
    </source>
</evidence>
<evidence type="ECO:0000313" key="9">
    <source>
        <dbReference type="EMBL" id="AHG91808.1"/>
    </source>
</evidence>
<dbReference type="GO" id="GO:0015288">
    <property type="term" value="F:porin activity"/>
    <property type="evidence" value="ECO:0007669"/>
    <property type="project" value="TreeGrafter"/>
</dbReference>
<dbReference type="EMBL" id="CP007128">
    <property type="protein sequence ID" value="AHG91808.1"/>
    <property type="molecule type" value="Genomic_DNA"/>
</dbReference>
<dbReference type="InParanoid" id="W0RQJ3"/>
<dbReference type="AlphaFoldDB" id="W0RQJ3"/>
<dbReference type="GO" id="GO:0009279">
    <property type="term" value="C:cell outer membrane"/>
    <property type="evidence" value="ECO:0007669"/>
    <property type="project" value="UniProtKB-SubCell"/>
</dbReference>
<dbReference type="InterPro" id="IPR051906">
    <property type="entry name" value="TolC-like"/>
</dbReference>
<evidence type="ECO:0000256" key="8">
    <source>
        <dbReference type="SAM" id="SignalP"/>
    </source>
</evidence>
<evidence type="ECO:0000256" key="4">
    <source>
        <dbReference type="ARBA" id="ARBA00022452"/>
    </source>
</evidence>
<keyword evidence="4" id="KW-1134">Transmembrane beta strand</keyword>
<dbReference type="STRING" id="861299.J421_4271"/>
<dbReference type="GO" id="GO:0015562">
    <property type="term" value="F:efflux transmembrane transporter activity"/>
    <property type="evidence" value="ECO:0007669"/>
    <property type="project" value="InterPro"/>
</dbReference>
<dbReference type="SUPFAM" id="SSF56954">
    <property type="entry name" value="Outer membrane efflux proteins (OEP)"/>
    <property type="match status" value="1"/>
</dbReference>
<dbReference type="Proteomes" id="UP000019151">
    <property type="component" value="Chromosome"/>
</dbReference>
<dbReference type="InterPro" id="IPR003423">
    <property type="entry name" value="OMP_efflux"/>
</dbReference>
<keyword evidence="5" id="KW-0812">Transmembrane</keyword>
<proteinExistence type="inferred from homology"/>
<evidence type="ECO:0000256" key="5">
    <source>
        <dbReference type="ARBA" id="ARBA00022692"/>
    </source>
</evidence>
<evidence type="ECO:0000256" key="3">
    <source>
        <dbReference type="ARBA" id="ARBA00022448"/>
    </source>
</evidence>
<protein>
    <submittedName>
        <fullName evidence="9">Outer membrane efflux protein</fullName>
    </submittedName>
</protein>
<feature type="chain" id="PRO_5004794436" evidence="8">
    <location>
        <begin position="21"/>
        <end position="435"/>
    </location>
</feature>
<comment type="subcellular location">
    <subcellularLocation>
        <location evidence="1">Cell outer membrane</location>
    </subcellularLocation>
</comment>
<accession>W0RQJ3</accession>
<dbReference type="HOGENOM" id="CLU_012817_10_6_0"/>
<comment type="similarity">
    <text evidence="2">Belongs to the outer membrane factor (OMF) (TC 1.B.17) family.</text>
</comment>
<evidence type="ECO:0000256" key="1">
    <source>
        <dbReference type="ARBA" id="ARBA00004442"/>
    </source>
</evidence>
<dbReference type="GO" id="GO:1990281">
    <property type="term" value="C:efflux pump complex"/>
    <property type="evidence" value="ECO:0007669"/>
    <property type="project" value="TreeGrafter"/>
</dbReference>
<name>W0RQJ3_9BACT</name>
<keyword evidence="7" id="KW-0998">Cell outer membrane</keyword>
<keyword evidence="6" id="KW-0472">Membrane</keyword>
<feature type="signal peptide" evidence="8">
    <location>
        <begin position="1"/>
        <end position="20"/>
    </location>
</feature>
<dbReference type="KEGG" id="gba:J421_4271"/>
<dbReference type="eggNOG" id="COG1538">
    <property type="taxonomic scope" value="Bacteria"/>
</dbReference>
<dbReference type="Pfam" id="PF02321">
    <property type="entry name" value="OEP"/>
    <property type="match status" value="2"/>
</dbReference>
<keyword evidence="10" id="KW-1185">Reference proteome</keyword>
<keyword evidence="8" id="KW-0732">Signal</keyword>
<dbReference type="PANTHER" id="PTHR30026:SF21">
    <property type="entry name" value="SLR1270 PROTEIN"/>
    <property type="match status" value="1"/>
</dbReference>
<sequence length="435" mass="45763">MHLRTTALIAALTVATSVRAQAPAPPAVLTVTLDEAVQLALRVSPDLARDTGAVRTAAAAERTARAAFLPTLSLESSILRSTTPSPLSQPGALGGVADRTSAAGLAANLDLFTGGRRGAERRRAAAIRDASDAGLVARRFEVTLEAERAVFDALRAADQLRVGKARVARAEQGLAYAKHRHDAGVATRSDELRARLELSQARQALAQTDGALRTARWALGRVVGADGPVDAKAVDSLAPHPLALDDTAIVALVADRAPLVQSAEAADRAATATVRSARARYAPTVQLGGAYRVVGQPSAPTVGPRDPVWALRLGMSYPLFDGFQREETVTRARVESDVAGSALRDTRRAARLEAERSLEALHVAQERIALAEEGVQVATEDLRVVTVRYQNGAASILDLITSQTNLSGAESSLVDARFDYAVARAELSALAGRPL</sequence>
<evidence type="ECO:0000256" key="2">
    <source>
        <dbReference type="ARBA" id="ARBA00007613"/>
    </source>
</evidence>
<evidence type="ECO:0000256" key="7">
    <source>
        <dbReference type="ARBA" id="ARBA00023237"/>
    </source>
</evidence>
<evidence type="ECO:0000256" key="6">
    <source>
        <dbReference type="ARBA" id="ARBA00023136"/>
    </source>
</evidence>
<gene>
    <name evidence="9" type="ORF">J421_4271</name>
</gene>
<dbReference type="Gene3D" id="1.20.1600.10">
    <property type="entry name" value="Outer membrane efflux proteins (OEP)"/>
    <property type="match status" value="1"/>
</dbReference>